<proteinExistence type="predicted"/>
<reference evidence="1" key="1">
    <citation type="journal article" date="2015" name="Nature">
        <title>Complex archaea that bridge the gap between prokaryotes and eukaryotes.</title>
        <authorList>
            <person name="Spang A."/>
            <person name="Saw J.H."/>
            <person name="Jorgensen S.L."/>
            <person name="Zaremba-Niedzwiedzka K."/>
            <person name="Martijn J."/>
            <person name="Lind A.E."/>
            <person name="van Eijk R."/>
            <person name="Schleper C."/>
            <person name="Guy L."/>
            <person name="Ettema T.J."/>
        </authorList>
    </citation>
    <scope>NUCLEOTIDE SEQUENCE</scope>
</reference>
<name>A0A0F9MPZ9_9ZZZZ</name>
<organism evidence="1">
    <name type="scientific">marine sediment metagenome</name>
    <dbReference type="NCBI Taxonomy" id="412755"/>
    <lineage>
        <taxon>unclassified sequences</taxon>
        <taxon>metagenomes</taxon>
        <taxon>ecological metagenomes</taxon>
    </lineage>
</organism>
<protein>
    <submittedName>
        <fullName evidence="1">Uncharacterized protein</fullName>
    </submittedName>
</protein>
<comment type="caution">
    <text evidence="1">The sequence shown here is derived from an EMBL/GenBank/DDBJ whole genome shotgun (WGS) entry which is preliminary data.</text>
</comment>
<dbReference type="AlphaFoldDB" id="A0A0F9MPZ9"/>
<evidence type="ECO:0000313" key="1">
    <source>
        <dbReference type="EMBL" id="KKN01467.1"/>
    </source>
</evidence>
<dbReference type="EMBL" id="LAZR01005257">
    <property type="protein sequence ID" value="KKN01467.1"/>
    <property type="molecule type" value="Genomic_DNA"/>
</dbReference>
<sequence>MQETNSGGLEMTKIVSLGEVIQEMLRLQEKHGN</sequence>
<gene>
    <name evidence="1" type="ORF">LCGC14_1127380</name>
</gene>
<accession>A0A0F9MPZ9</accession>